<name>A0A813ZQJ3_9BILA</name>
<sequence>MDFFKNARLFDPYQTQYLSKQLDEFNLPNFIMTQIKDEWNIYIEICSELSHVQMKEFNLENWWLNHRVRLPKMYNVAHDSFEENQDDDSSDNDIIPLINDSESE</sequence>
<dbReference type="OrthoDB" id="10200648at2759"/>
<feature type="compositionally biased region" description="Low complexity" evidence="1">
    <location>
        <begin position="92"/>
        <end position="104"/>
    </location>
</feature>
<organism evidence="2 3">
    <name type="scientific">Brachionus calyciflorus</name>
    <dbReference type="NCBI Taxonomy" id="104777"/>
    <lineage>
        <taxon>Eukaryota</taxon>
        <taxon>Metazoa</taxon>
        <taxon>Spiralia</taxon>
        <taxon>Gnathifera</taxon>
        <taxon>Rotifera</taxon>
        <taxon>Eurotatoria</taxon>
        <taxon>Monogononta</taxon>
        <taxon>Pseudotrocha</taxon>
        <taxon>Ploima</taxon>
        <taxon>Brachionidae</taxon>
        <taxon>Brachionus</taxon>
    </lineage>
</organism>
<gene>
    <name evidence="2" type="ORF">OXX778_LOCUS11467</name>
</gene>
<comment type="caution">
    <text evidence="2">The sequence shown here is derived from an EMBL/GenBank/DDBJ whole genome shotgun (WGS) entry which is preliminary data.</text>
</comment>
<feature type="region of interest" description="Disordered" evidence="1">
    <location>
        <begin position="81"/>
        <end position="104"/>
    </location>
</feature>
<evidence type="ECO:0000313" key="2">
    <source>
        <dbReference type="EMBL" id="CAF0902423.1"/>
    </source>
</evidence>
<reference evidence="2" key="1">
    <citation type="submission" date="2021-02" db="EMBL/GenBank/DDBJ databases">
        <authorList>
            <person name="Nowell W R."/>
        </authorList>
    </citation>
    <scope>NUCLEOTIDE SEQUENCE</scope>
    <source>
        <strain evidence="2">Ploen Becks lab</strain>
    </source>
</reference>
<dbReference type="AlphaFoldDB" id="A0A813ZQJ3"/>
<protein>
    <submittedName>
        <fullName evidence="2">Uncharacterized protein</fullName>
    </submittedName>
</protein>
<evidence type="ECO:0000256" key="1">
    <source>
        <dbReference type="SAM" id="MobiDB-lite"/>
    </source>
</evidence>
<dbReference type="Proteomes" id="UP000663879">
    <property type="component" value="Unassembled WGS sequence"/>
</dbReference>
<keyword evidence="3" id="KW-1185">Reference proteome</keyword>
<accession>A0A813ZQJ3</accession>
<proteinExistence type="predicted"/>
<feature type="compositionally biased region" description="Acidic residues" evidence="1">
    <location>
        <begin position="82"/>
        <end position="91"/>
    </location>
</feature>
<evidence type="ECO:0000313" key="3">
    <source>
        <dbReference type="Proteomes" id="UP000663879"/>
    </source>
</evidence>
<dbReference type="EMBL" id="CAJNOC010001946">
    <property type="protein sequence ID" value="CAF0902423.1"/>
    <property type="molecule type" value="Genomic_DNA"/>
</dbReference>